<reference evidence="1" key="1">
    <citation type="submission" date="2017-03" db="EMBL/GenBank/DDBJ databases">
        <title>The mitochondrial genome of the carnivorous plant Utricularia reniformis (Lentibulariaceae): structure, comparative analysis and evolutionary landmarks.</title>
        <authorList>
            <person name="Silva S.R."/>
            <person name="Alvarenga D.O."/>
            <person name="Michael T.P."/>
            <person name="Miranda V.F.O."/>
            <person name="Varani A.M."/>
        </authorList>
    </citation>
    <scope>NUCLEOTIDE SEQUENCE</scope>
</reference>
<geneLocation type="mitochondrion" evidence="1"/>
<dbReference type="AlphaFoldDB" id="A0A1Y0B149"/>
<evidence type="ECO:0000313" key="1">
    <source>
        <dbReference type="EMBL" id="ART31175.1"/>
    </source>
</evidence>
<keyword evidence="1" id="KW-0496">Mitochondrion</keyword>
<protein>
    <submittedName>
        <fullName evidence="1">Uncharacterized protein</fullName>
    </submittedName>
</protein>
<gene>
    <name evidence="1" type="ORF">AEK19_MT0950</name>
</gene>
<proteinExistence type="predicted"/>
<sequence length="39" mass="4806">MSCLFPKVKEQKLRRKYSIVICLQNPYEFAIRSIWYQPQ</sequence>
<name>A0A1Y0B149_9LAMI</name>
<organism evidence="1">
    <name type="scientific">Utricularia reniformis</name>
    <dbReference type="NCBI Taxonomy" id="192314"/>
    <lineage>
        <taxon>Eukaryota</taxon>
        <taxon>Viridiplantae</taxon>
        <taxon>Streptophyta</taxon>
        <taxon>Embryophyta</taxon>
        <taxon>Tracheophyta</taxon>
        <taxon>Spermatophyta</taxon>
        <taxon>Magnoliopsida</taxon>
        <taxon>eudicotyledons</taxon>
        <taxon>Gunneridae</taxon>
        <taxon>Pentapetalae</taxon>
        <taxon>asterids</taxon>
        <taxon>lamiids</taxon>
        <taxon>Lamiales</taxon>
        <taxon>Lentibulariaceae</taxon>
        <taxon>Utricularia</taxon>
    </lineage>
</organism>
<accession>A0A1Y0B149</accession>
<dbReference type="EMBL" id="KY774314">
    <property type="protein sequence ID" value="ART31175.1"/>
    <property type="molecule type" value="Genomic_DNA"/>
</dbReference>